<gene>
    <name evidence="1" type="ORF">Acr_00g0008270</name>
</gene>
<proteinExistence type="predicted"/>
<evidence type="ECO:0000313" key="2">
    <source>
        <dbReference type="Proteomes" id="UP000585474"/>
    </source>
</evidence>
<evidence type="ECO:0000313" key="1">
    <source>
        <dbReference type="EMBL" id="GFS29763.1"/>
    </source>
</evidence>
<sequence>MDSIVFADPHLGLPSRPFLRRTPPAVTVHRRVSNRPPTTSVLHLSSFSFSPTTTIAVRRLRQLLRHDKFHPDEWGLHCG</sequence>
<dbReference type="EMBL" id="BJWL01000099">
    <property type="protein sequence ID" value="GFS29763.1"/>
    <property type="molecule type" value="Genomic_DNA"/>
</dbReference>
<keyword evidence="2" id="KW-1185">Reference proteome</keyword>
<protein>
    <submittedName>
        <fullName evidence="1">Cystathionine beta-synthase (CBS) family protein</fullName>
    </submittedName>
</protein>
<dbReference type="AlphaFoldDB" id="A0A7J0D976"/>
<dbReference type="Proteomes" id="UP000585474">
    <property type="component" value="Unassembled WGS sequence"/>
</dbReference>
<name>A0A7J0D976_9ERIC</name>
<accession>A0A7J0D976</accession>
<comment type="caution">
    <text evidence="1">The sequence shown here is derived from an EMBL/GenBank/DDBJ whole genome shotgun (WGS) entry which is preliminary data.</text>
</comment>
<organism evidence="1 2">
    <name type="scientific">Actinidia rufa</name>
    <dbReference type="NCBI Taxonomy" id="165716"/>
    <lineage>
        <taxon>Eukaryota</taxon>
        <taxon>Viridiplantae</taxon>
        <taxon>Streptophyta</taxon>
        <taxon>Embryophyta</taxon>
        <taxon>Tracheophyta</taxon>
        <taxon>Spermatophyta</taxon>
        <taxon>Magnoliopsida</taxon>
        <taxon>eudicotyledons</taxon>
        <taxon>Gunneridae</taxon>
        <taxon>Pentapetalae</taxon>
        <taxon>asterids</taxon>
        <taxon>Ericales</taxon>
        <taxon>Actinidiaceae</taxon>
        <taxon>Actinidia</taxon>
    </lineage>
</organism>
<reference evidence="2" key="1">
    <citation type="submission" date="2019-07" db="EMBL/GenBank/DDBJ databases">
        <title>De Novo Assembly of kiwifruit Actinidia rufa.</title>
        <authorList>
            <person name="Sugita-Konishi S."/>
            <person name="Sato K."/>
            <person name="Mori E."/>
            <person name="Abe Y."/>
            <person name="Kisaki G."/>
            <person name="Hamano K."/>
            <person name="Suezawa K."/>
            <person name="Otani M."/>
            <person name="Fukuda T."/>
            <person name="Manabe T."/>
            <person name="Gomi K."/>
            <person name="Tabuchi M."/>
            <person name="Akimitsu K."/>
            <person name="Kataoka I."/>
        </authorList>
    </citation>
    <scope>NUCLEOTIDE SEQUENCE [LARGE SCALE GENOMIC DNA]</scope>
    <source>
        <strain evidence="2">cv. Fuchu</strain>
    </source>
</reference>